<dbReference type="EMBL" id="FORI01000006">
    <property type="protein sequence ID" value="SFI82150.1"/>
    <property type="molecule type" value="Genomic_DNA"/>
</dbReference>
<feature type="signal peptide" evidence="1">
    <location>
        <begin position="1"/>
        <end position="22"/>
    </location>
</feature>
<accession>A0A1I3LC81</accession>
<feature type="chain" id="PRO_5010322247" description="Lipoprotein" evidence="1">
    <location>
        <begin position="23"/>
        <end position="656"/>
    </location>
</feature>
<dbReference type="Proteomes" id="UP000182737">
    <property type="component" value="Unassembled WGS sequence"/>
</dbReference>
<keyword evidence="3" id="KW-1185">Reference proteome</keyword>
<organism evidence="2 3">
    <name type="scientific">Treponema bryantii</name>
    <dbReference type="NCBI Taxonomy" id="163"/>
    <lineage>
        <taxon>Bacteria</taxon>
        <taxon>Pseudomonadati</taxon>
        <taxon>Spirochaetota</taxon>
        <taxon>Spirochaetia</taxon>
        <taxon>Spirochaetales</taxon>
        <taxon>Treponemataceae</taxon>
        <taxon>Treponema</taxon>
    </lineage>
</organism>
<reference evidence="3" key="1">
    <citation type="submission" date="2016-10" db="EMBL/GenBank/DDBJ databases">
        <authorList>
            <person name="Varghese N."/>
            <person name="Submissions S."/>
        </authorList>
    </citation>
    <scope>NUCLEOTIDE SEQUENCE [LARGE SCALE GENOMIC DNA]</scope>
    <source>
        <strain evidence="3">XBD1002</strain>
    </source>
</reference>
<evidence type="ECO:0000313" key="3">
    <source>
        <dbReference type="Proteomes" id="UP000182737"/>
    </source>
</evidence>
<evidence type="ECO:0008006" key="4">
    <source>
        <dbReference type="Google" id="ProtNLM"/>
    </source>
</evidence>
<keyword evidence="1" id="KW-0732">Signal</keyword>
<dbReference type="AlphaFoldDB" id="A0A1I3LC81"/>
<dbReference type="OrthoDB" id="359721at2"/>
<sequence>MKLKISGLLLVAALLFVSCGSATQSGEGSITLDAGKVARYLGRSITASQVVNSSINFSISETDYKSLVSYGMIIKVSTSGDYSESVEKQYTKKLDECETEEEISAAMEEFYGNASGSPVTIEGIPIGSRIRVNVKLTFGEILDEETFRKIMRENGLPESYIETALESMRKQVEESQISIDGSSELFVVKSGVNRITIKVNGDAGFGFDNEDDDGNINIVLYTKISGANSGNGLFVYTMIDDQLSNGNQYINGDFVDFGTTNDGYVYYIVKESSRNYLYRVNPQTEPTPYYVTNNITSNSPGIYVEESKDVVFFGALDENYYYIEDWPLSIPALTINRVVKDTNGDNYEFCWDGDEDIDPENGVQEFSNIFDFAVKLGEKTETENNGLKTVVYNDSAIYMAALLRTGDEWSGYTCNIGIIKLPMTYTINQISTSEIDTTMIMDNENLSFIYLSNAGVTLPYDGYSSNYYTVTDMYVTGNELYVLVSSNTMMPTEEGPVESYPYDFPVYSFGSIVKVNLSNFSNSGVTQYGCPGITEIQMPQIDQYDGTETGNIINFQIRQPVSEFANTLFNPRKIIAVKPKDLVIADDGIIYYKDNNDFCYRNIDRMVVFSKRTSELKAYTLNTSEVIQFEKNDTSDITFSIQGTGYASGAPCQYRP</sequence>
<evidence type="ECO:0000256" key="1">
    <source>
        <dbReference type="SAM" id="SignalP"/>
    </source>
</evidence>
<evidence type="ECO:0000313" key="2">
    <source>
        <dbReference type="EMBL" id="SFI82150.1"/>
    </source>
</evidence>
<proteinExistence type="predicted"/>
<dbReference type="RefSeq" id="WP_074932003.1">
    <property type="nucleotide sequence ID" value="NZ_FORI01000006.1"/>
</dbReference>
<protein>
    <recommendedName>
        <fullName evidence="4">Lipoprotein</fullName>
    </recommendedName>
</protein>
<dbReference type="PROSITE" id="PS51257">
    <property type="entry name" value="PROKAR_LIPOPROTEIN"/>
    <property type="match status" value="1"/>
</dbReference>
<gene>
    <name evidence="2" type="ORF">SAMN04487775_106179</name>
</gene>
<name>A0A1I3LC81_9SPIR</name>